<reference evidence="6" key="1">
    <citation type="journal article" date="2008" name="ISME J.">
        <title>Hindsight in the relative abundance, metabolic potential and genome dynamics of uncultivated marine archaea from comparative metagenomic analyses of bathypelagic plankton of different oceanic regions.</title>
        <authorList>
            <person name="Martin-Cuadrado A.B."/>
            <person name="Rodriguez-Valera F."/>
            <person name="Moreira D."/>
            <person name="Alba J.C."/>
            <person name="Ivars-Martinez E."/>
            <person name="Henn M.R."/>
            <person name="Talla E."/>
            <person name="Lopez-Garcia P."/>
        </authorList>
    </citation>
    <scope>NUCLEOTIDE SEQUENCE</scope>
</reference>
<evidence type="ECO:0000256" key="3">
    <source>
        <dbReference type="ARBA" id="ARBA00022741"/>
    </source>
</evidence>
<keyword evidence="2" id="KW-0436">Ligase</keyword>
<accession>B3V641</accession>
<dbReference type="GO" id="GO:0005524">
    <property type="term" value="F:ATP binding"/>
    <property type="evidence" value="ECO:0007669"/>
    <property type="project" value="UniProtKB-KW"/>
</dbReference>
<evidence type="ECO:0000256" key="2">
    <source>
        <dbReference type="ARBA" id="ARBA00022598"/>
    </source>
</evidence>
<keyword evidence="1" id="KW-0963">Cytoplasm</keyword>
<keyword evidence="3" id="KW-0547">Nucleotide-binding</keyword>
<dbReference type="AlphaFoldDB" id="B3V641"/>
<dbReference type="GO" id="GO:0016874">
    <property type="term" value="F:ligase activity"/>
    <property type="evidence" value="ECO:0007669"/>
    <property type="project" value="UniProtKB-KW"/>
</dbReference>
<evidence type="ECO:0000256" key="4">
    <source>
        <dbReference type="ARBA" id="ARBA00022755"/>
    </source>
</evidence>
<proteinExistence type="predicted"/>
<dbReference type="InterPro" id="IPR036604">
    <property type="entry name" value="PurS-like_sf"/>
</dbReference>
<evidence type="ECO:0000256" key="1">
    <source>
        <dbReference type="ARBA" id="ARBA00022490"/>
    </source>
</evidence>
<sequence>MEAVSEFKIDVLIANKPDIKDPEGETILQDLFLRNNFDDVTSVRTAKVLQLKIKAHDVEEAKTRALLLCDELRIYNPSVSVCEIRSSD</sequence>
<reference evidence="6" key="2">
    <citation type="submission" date="2008-08" db="EMBL/GenBank/DDBJ databases">
        <authorList>
            <person name="Martin-Cuadrado A.-B."/>
            <person name="Rodriguez-Valera F."/>
            <person name="Moreira D."/>
            <person name="Alba J.-C."/>
            <person name="Ivars-Martinez E."/>
            <person name="Henn M.R."/>
            <person name="Talla E."/>
            <person name="Lopez-Garcia P."/>
        </authorList>
    </citation>
    <scope>NUCLEOTIDE SEQUENCE</scope>
</reference>
<dbReference type="SUPFAM" id="SSF82697">
    <property type="entry name" value="PurS-like"/>
    <property type="match status" value="1"/>
</dbReference>
<organism evidence="6">
    <name type="scientific">uncultured marine crenarchaeote KM3-153-F8</name>
    <dbReference type="NCBI Taxonomy" id="526665"/>
    <lineage>
        <taxon>Archaea</taxon>
        <taxon>Nitrososphaerota</taxon>
        <taxon>Nitrososphaeria</taxon>
        <taxon>Nitrosopumilales</taxon>
        <taxon>environmental samples</taxon>
    </lineage>
</organism>
<evidence type="ECO:0000256" key="5">
    <source>
        <dbReference type="ARBA" id="ARBA00022840"/>
    </source>
</evidence>
<dbReference type="EMBL" id="EU686631">
    <property type="protein sequence ID" value="ACF09765.1"/>
    <property type="molecule type" value="Genomic_DNA"/>
</dbReference>
<dbReference type="InterPro" id="IPR003850">
    <property type="entry name" value="PurS"/>
</dbReference>
<keyword evidence="5" id="KW-0067">ATP-binding</keyword>
<keyword evidence="4" id="KW-0658">Purine biosynthesis</keyword>
<protein>
    <submittedName>
        <fullName evidence="6">Uncharacterized protein</fullName>
    </submittedName>
</protein>
<dbReference type="PANTHER" id="PTHR34696">
    <property type="entry name" value="PHOSPHORIBOSYLFORMYLGLYCINAMIDINE SYNTHASE SUBUNIT PURS"/>
    <property type="match status" value="1"/>
</dbReference>
<dbReference type="PANTHER" id="PTHR34696:SF1">
    <property type="entry name" value="PHOSPHORIBOSYLFORMYLGLYCINAMIDINE SYNTHASE SUBUNIT PURS"/>
    <property type="match status" value="1"/>
</dbReference>
<dbReference type="Gene3D" id="3.30.1280.10">
    <property type="entry name" value="Phosphoribosylformylglycinamidine synthase subunit PurS"/>
    <property type="match status" value="1"/>
</dbReference>
<name>B3V641_9ARCH</name>
<evidence type="ECO:0000313" key="6">
    <source>
        <dbReference type="EMBL" id="ACF09765.1"/>
    </source>
</evidence>
<dbReference type="Pfam" id="PF02700">
    <property type="entry name" value="PurS"/>
    <property type="match status" value="1"/>
</dbReference>
<dbReference type="GO" id="GO:0006164">
    <property type="term" value="P:purine nucleotide biosynthetic process"/>
    <property type="evidence" value="ECO:0007669"/>
    <property type="project" value="UniProtKB-KW"/>
</dbReference>